<dbReference type="STRING" id="1347342.BN863_6360"/>
<dbReference type="Proteomes" id="UP000016160">
    <property type="component" value="Chromosome"/>
</dbReference>
<sequence>MVLLFYNVNDILIFASELKYKELKIYRLCVELYVHSI</sequence>
<protein>
    <submittedName>
        <fullName evidence="1">Uncharacterized protein</fullName>
    </submittedName>
</protein>
<proteinExistence type="predicted"/>
<keyword evidence="2" id="KW-1185">Reference proteome</keyword>
<evidence type="ECO:0000313" key="2">
    <source>
        <dbReference type="Proteomes" id="UP000016160"/>
    </source>
</evidence>
<organism evidence="1 2">
    <name type="scientific">Formosa agariphila (strain DSM 15362 / KCTC 12365 / LMG 23005 / KMM 3901 / M-2Alg 35-1)</name>
    <dbReference type="NCBI Taxonomy" id="1347342"/>
    <lineage>
        <taxon>Bacteria</taxon>
        <taxon>Pseudomonadati</taxon>
        <taxon>Bacteroidota</taxon>
        <taxon>Flavobacteriia</taxon>
        <taxon>Flavobacteriales</taxon>
        <taxon>Flavobacteriaceae</taxon>
        <taxon>Formosa</taxon>
    </lineage>
</organism>
<evidence type="ECO:0000313" key="1">
    <source>
        <dbReference type="EMBL" id="CDF78348.1"/>
    </source>
</evidence>
<dbReference type="AlphaFoldDB" id="T2KIU0"/>
<name>T2KIU0_FORAG</name>
<dbReference type="HOGENOM" id="CLU_3343955_0_0_10"/>
<dbReference type="EMBL" id="HG315671">
    <property type="protein sequence ID" value="CDF78348.1"/>
    <property type="molecule type" value="Genomic_DNA"/>
</dbReference>
<accession>T2KIU0</accession>
<reference evidence="1 2" key="1">
    <citation type="journal article" date="2013" name="Appl. Environ. Microbiol.">
        <title>The genome of the alga-associated marine flavobacterium Formosa agariphila KMM 3901T reveals a broad potential for degradation of algal polysaccharides.</title>
        <authorList>
            <person name="Mann A.J."/>
            <person name="Hahnke R.L."/>
            <person name="Huang S."/>
            <person name="Werner J."/>
            <person name="Xing P."/>
            <person name="Barbeyron T."/>
            <person name="Huettel B."/>
            <person name="Stueber K."/>
            <person name="Reinhardt R."/>
            <person name="Harder J."/>
            <person name="Gloeckner F.O."/>
            <person name="Amann R.I."/>
            <person name="Teeling H."/>
        </authorList>
    </citation>
    <scope>NUCLEOTIDE SEQUENCE [LARGE SCALE GENOMIC DNA]</scope>
    <source>
        <strain evidence="2">DSM 15362 / KCTC 12365 / LMG 23005 / KMM 3901</strain>
    </source>
</reference>
<gene>
    <name evidence="1" type="ORF">BN863_6360</name>
</gene>